<accession>A0A133VMK5</accession>
<organism evidence="2 3">
    <name type="scientific">candidate division MSBL1 archaeon SCGC-AAA382A20</name>
    <dbReference type="NCBI Taxonomy" id="1698280"/>
    <lineage>
        <taxon>Archaea</taxon>
        <taxon>Methanobacteriati</taxon>
        <taxon>Methanobacteriota</taxon>
        <taxon>candidate division MSBL1</taxon>
    </lineage>
</organism>
<gene>
    <name evidence="2" type="ORF">AKJ51_00810</name>
</gene>
<keyword evidence="3" id="KW-1185">Reference proteome</keyword>
<name>A0A133VMK5_9EURY</name>
<comment type="caution">
    <text evidence="2">The sequence shown here is derived from an EMBL/GenBank/DDBJ whole genome shotgun (WGS) entry which is preliminary data.</text>
</comment>
<feature type="compositionally biased region" description="Basic and acidic residues" evidence="1">
    <location>
        <begin position="1"/>
        <end position="16"/>
    </location>
</feature>
<proteinExistence type="predicted"/>
<evidence type="ECO:0000313" key="2">
    <source>
        <dbReference type="EMBL" id="KXB07641.1"/>
    </source>
</evidence>
<feature type="region of interest" description="Disordered" evidence="1">
    <location>
        <begin position="1"/>
        <end position="29"/>
    </location>
</feature>
<dbReference type="EMBL" id="LHYE01000004">
    <property type="protein sequence ID" value="KXB07641.1"/>
    <property type="molecule type" value="Genomic_DNA"/>
</dbReference>
<evidence type="ECO:0000256" key="1">
    <source>
        <dbReference type="SAM" id="MobiDB-lite"/>
    </source>
</evidence>
<sequence>MTTKEKTLTAEAKTADCEPPPQGQLRAENENLRTECARLRKDNEKLTEIFEFARREFEKKDEETRNPER</sequence>
<dbReference type="Proteomes" id="UP000070263">
    <property type="component" value="Unassembled WGS sequence"/>
</dbReference>
<dbReference type="AlphaFoldDB" id="A0A133VMK5"/>
<protein>
    <submittedName>
        <fullName evidence="2">Uncharacterized protein</fullName>
    </submittedName>
</protein>
<reference evidence="2 3" key="1">
    <citation type="journal article" date="2016" name="Sci. Rep.">
        <title>Metabolic traits of an uncultured archaeal lineage -MSBL1- from brine pools of the Red Sea.</title>
        <authorList>
            <person name="Mwirichia R."/>
            <person name="Alam I."/>
            <person name="Rashid M."/>
            <person name="Vinu M."/>
            <person name="Ba-Alawi W."/>
            <person name="Anthony Kamau A."/>
            <person name="Kamanda Ngugi D."/>
            <person name="Goker M."/>
            <person name="Klenk H.P."/>
            <person name="Bajic V."/>
            <person name="Stingl U."/>
        </authorList>
    </citation>
    <scope>NUCLEOTIDE SEQUENCE [LARGE SCALE GENOMIC DNA]</scope>
    <source>
        <strain evidence="2">SCGC-AAA382A20</strain>
    </source>
</reference>
<evidence type="ECO:0000313" key="3">
    <source>
        <dbReference type="Proteomes" id="UP000070263"/>
    </source>
</evidence>